<evidence type="ECO:0000313" key="3">
    <source>
        <dbReference type="Proteomes" id="UP000557566"/>
    </source>
</evidence>
<keyword evidence="3" id="KW-1185">Reference proteome</keyword>
<dbReference type="EMBL" id="JAAVMX010000011">
    <property type="protein sequence ID" value="KAF4504205.1"/>
    <property type="molecule type" value="Genomic_DNA"/>
</dbReference>
<protein>
    <submittedName>
        <fullName evidence="2">Uncharacterized protein</fullName>
    </submittedName>
</protein>
<dbReference type="Proteomes" id="UP000557566">
    <property type="component" value="Unassembled WGS sequence"/>
</dbReference>
<evidence type="ECO:0000256" key="1">
    <source>
        <dbReference type="SAM" id="Coils"/>
    </source>
</evidence>
<keyword evidence="1" id="KW-0175">Coiled coil</keyword>
<comment type="caution">
    <text evidence="2">The sequence shown here is derived from an EMBL/GenBank/DDBJ whole genome shotgun (WGS) entry which is preliminary data.</text>
</comment>
<accession>A0A8H4PMY1</accession>
<sequence length="68" mass="7979">MEKPLEQPNFALAMVVFRFTPVLEMRNDMRDVRNEIRVVNGKLDDLDRKVEGLDRRTTEFQVVQGMAI</sequence>
<dbReference type="AlphaFoldDB" id="A0A8H4PMY1"/>
<evidence type="ECO:0000313" key="2">
    <source>
        <dbReference type="EMBL" id="KAF4504205.1"/>
    </source>
</evidence>
<proteinExistence type="predicted"/>
<gene>
    <name evidence="2" type="ORF">G6O67_008387</name>
</gene>
<name>A0A8H4PMY1_9HYPO</name>
<feature type="coiled-coil region" evidence="1">
    <location>
        <begin position="29"/>
        <end position="56"/>
    </location>
</feature>
<reference evidence="2 3" key="1">
    <citation type="journal article" date="2020" name="Genome Biol. Evol.">
        <title>A new high-quality draft genome assembly of the Chinese cordyceps Ophiocordyceps sinensis.</title>
        <authorList>
            <person name="Shu R."/>
            <person name="Zhang J."/>
            <person name="Meng Q."/>
            <person name="Zhang H."/>
            <person name="Zhou G."/>
            <person name="Li M."/>
            <person name="Wu P."/>
            <person name="Zhao Y."/>
            <person name="Chen C."/>
            <person name="Qin Q."/>
        </authorList>
    </citation>
    <scope>NUCLEOTIDE SEQUENCE [LARGE SCALE GENOMIC DNA]</scope>
    <source>
        <strain evidence="2 3">IOZ07</strain>
    </source>
</reference>
<organism evidence="2 3">
    <name type="scientific">Ophiocordyceps sinensis</name>
    <dbReference type="NCBI Taxonomy" id="72228"/>
    <lineage>
        <taxon>Eukaryota</taxon>
        <taxon>Fungi</taxon>
        <taxon>Dikarya</taxon>
        <taxon>Ascomycota</taxon>
        <taxon>Pezizomycotina</taxon>
        <taxon>Sordariomycetes</taxon>
        <taxon>Hypocreomycetidae</taxon>
        <taxon>Hypocreales</taxon>
        <taxon>Ophiocordycipitaceae</taxon>
        <taxon>Ophiocordyceps</taxon>
    </lineage>
</organism>